<dbReference type="Gene3D" id="3.30.70.1060">
    <property type="entry name" value="Dimeric alpha+beta barrel"/>
    <property type="match status" value="1"/>
</dbReference>
<proteinExistence type="predicted"/>
<feature type="signal peptide" evidence="1">
    <location>
        <begin position="1"/>
        <end position="34"/>
    </location>
</feature>
<reference evidence="2" key="1">
    <citation type="submission" date="2022-01" db="EMBL/GenBank/DDBJ databases">
        <title>Genome sequnece data of strain Bradyrhizobium sp. nov.</title>
        <authorList>
            <person name="Zhang J."/>
        </authorList>
    </citation>
    <scope>NUCLEOTIDE SEQUENCE</scope>
    <source>
        <strain evidence="2">WYCCWR 13023</strain>
    </source>
</reference>
<evidence type="ECO:0000313" key="2">
    <source>
        <dbReference type="EMBL" id="MCG2626989.1"/>
    </source>
</evidence>
<dbReference type="EMBL" id="JAKLTY010000005">
    <property type="protein sequence ID" value="MCG2626989.1"/>
    <property type="molecule type" value="Genomic_DNA"/>
</dbReference>
<dbReference type="RefSeq" id="WP_237890169.1">
    <property type="nucleotide sequence ID" value="NZ_JAKLTY010000005.1"/>
</dbReference>
<gene>
    <name evidence="2" type="ORF">L6654_10165</name>
</gene>
<evidence type="ECO:0000256" key="1">
    <source>
        <dbReference type="SAM" id="SignalP"/>
    </source>
</evidence>
<protein>
    <recommendedName>
        <fullName evidence="4">Muconolactone isomerase domain-containing protein</fullName>
    </recommendedName>
</protein>
<evidence type="ECO:0008006" key="4">
    <source>
        <dbReference type="Google" id="ProtNLM"/>
    </source>
</evidence>
<keyword evidence="1" id="KW-0732">Signal</keyword>
<comment type="caution">
    <text evidence="2">The sequence shown here is derived from an EMBL/GenBank/DDBJ whole genome shotgun (WGS) entry which is preliminary data.</text>
</comment>
<name>A0A9X1R677_9BRAD</name>
<accession>A0A9X1R677</accession>
<dbReference type="AlphaFoldDB" id="A0A9X1R677"/>
<evidence type="ECO:0000313" key="3">
    <source>
        <dbReference type="Proteomes" id="UP001139054"/>
    </source>
</evidence>
<sequence length="153" mass="15998">MTALKRPMGALRSVVVAFVLALTGGSLMTTPAAAQTQTQSQTQAAAPAVTGVFVILTVKQGVAREQVMAVLPAEIRATVQLYLGGKIREWYSRGDGRGVVLLLDTRDVAEAQAIMDGLPLGQAHLMDHDYIPVGPLQPLGLLVANPAATKGAQ</sequence>
<organism evidence="2 3">
    <name type="scientific">Bradyrhizobium zhengyangense</name>
    <dbReference type="NCBI Taxonomy" id="2911009"/>
    <lineage>
        <taxon>Bacteria</taxon>
        <taxon>Pseudomonadati</taxon>
        <taxon>Pseudomonadota</taxon>
        <taxon>Alphaproteobacteria</taxon>
        <taxon>Hyphomicrobiales</taxon>
        <taxon>Nitrobacteraceae</taxon>
        <taxon>Bradyrhizobium</taxon>
    </lineage>
</organism>
<dbReference type="Proteomes" id="UP001139054">
    <property type="component" value="Unassembled WGS sequence"/>
</dbReference>
<feature type="chain" id="PRO_5040866926" description="Muconolactone isomerase domain-containing protein" evidence="1">
    <location>
        <begin position="35"/>
        <end position="153"/>
    </location>
</feature>